<evidence type="ECO:0000256" key="4">
    <source>
        <dbReference type="ARBA" id="ARBA00022691"/>
    </source>
</evidence>
<dbReference type="InterPro" id="IPR007848">
    <property type="entry name" value="Small_mtfrase_dom"/>
</dbReference>
<dbReference type="PROSITE" id="PS00092">
    <property type="entry name" value="N6_MTASE"/>
    <property type="match status" value="1"/>
</dbReference>
<accession>A0ABQ2WGN8</accession>
<dbReference type="InterPro" id="IPR029063">
    <property type="entry name" value="SAM-dependent_MTases_sf"/>
</dbReference>
<dbReference type="Gene3D" id="3.40.50.150">
    <property type="entry name" value="Vaccinia Virus protein VP39"/>
    <property type="match status" value="1"/>
</dbReference>
<evidence type="ECO:0000256" key="5">
    <source>
        <dbReference type="ARBA" id="ARBA00022694"/>
    </source>
</evidence>
<keyword evidence="9" id="KW-1185">Reference proteome</keyword>
<evidence type="ECO:0000256" key="2">
    <source>
        <dbReference type="ARBA" id="ARBA00022603"/>
    </source>
</evidence>
<keyword evidence="5 6" id="KW-0819">tRNA processing</keyword>
<dbReference type="EC" id="2.1.1.223" evidence="6"/>
<evidence type="ECO:0000256" key="1">
    <source>
        <dbReference type="ARBA" id="ARBA00022490"/>
    </source>
</evidence>
<feature type="domain" description="Methyltransferase small" evidence="7">
    <location>
        <begin position="27"/>
        <end position="122"/>
    </location>
</feature>
<reference evidence="9" key="1">
    <citation type="journal article" date="2019" name="Int. J. Syst. Evol. Microbiol.">
        <title>The Global Catalogue of Microorganisms (GCM) 10K type strain sequencing project: providing services to taxonomists for standard genome sequencing and annotation.</title>
        <authorList>
            <consortium name="The Broad Institute Genomics Platform"/>
            <consortium name="The Broad Institute Genome Sequencing Center for Infectious Disease"/>
            <person name="Wu L."/>
            <person name="Ma J."/>
        </authorList>
    </citation>
    <scope>NUCLEOTIDE SEQUENCE [LARGE SCALE GENOMIC DNA]</scope>
    <source>
        <strain evidence="9">KCTC 23723</strain>
    </source>
</reference>
<dbReference type="SUPFAM" id="SSF53335">
    <property type="entry name" value="S-adenosyl-L-methionine-dependent methyltransferases"/>
    <property type="match status" value="1"/>
</dbReference>
<evidence type="ECO:0000313" key="9">
    <source>
        <dbReference type="Proteomes" id="UP000634667"/>
    </source>
</evidence>
<gene>
    <name evidence="8" type="ORF">GCM10008111_05830</name>
</gene>
<dbReference type="PANTHER" id="PTHR47739">
    <property type="entry name" value="TRNA1(VAL) (ADENINE(37)-N6)-METHYLTRANSFERASE"/>
    <property type="match status" value="1"/>
</dbReference>
<keyword evidence="2 6" id="KW-0489">Methyltransferase</keyword>
<evidence type="ECO:0000259" key="7">
    <source>
        <dbReference type="Pfam" id="PF05175"/>
    </source>
</evidence>
<name>A0ABQ2WGN8_9ALTE</name>
<dbReference type="InterPro" id="IPR022882">
    <property type="entry name" value="tRNA_adenine-N6_MeTrfase"/>
</dbReference>
<comment type="subcellular location">
    <subcellularLocation>
        <location evidence="6">Cytoplasm</location>
    </subcellularLocation>
</comment>
<protein>
    <recommendedName>
        <fullName evidence="6">tRNA1(Val) (adenine(37)-N6)-methyltransferase</fullName>
        <ecNumber evidence="6">2.1.1.223</ecNumber>
    </recommendedName>
    <alternativeName>
        <fullName evidence="6">tRNA m6A37 methyltransferase</fullName>
    </alternativeName>
</protein>
<dbReference type="CDD" id="cd02440">
    <property type="entry name" value="AdoMet_MTases"/>
    <property type="match status" value="1"/>
</dbReference>
<dbReference type="RefSeq" id="WP_189480333.1">
    <property type="nucleotide sequence ID" value="NZ_BMYR01000002.1"/>
</dbReference>
<comment type="function">
    <text evidence="6">Specifically methylates the adenine in position 37 of tRNA(1)(Val) (anticodon cmo5UAC).</text>
</comment>
<dbReference type="EMBL" id="BMYR01000002">
    <property type="protein sequence ID" value="GGW52612.1"/>
    <property type="molecule type" value="Genomic_DNA"/>
</dbReference>
<comment type="caution">
    <text evidence="8">The sequence shown here is derived from an EMBL/GenBank/DDBJ whole genome shotgun (WGS) entry which is preliminary data.</text>
</comment>
<dbReference type="Proteomes" id="UP000634667">
    <property type="component" value="Unassembled WGS sequence"/>
</dbReference>
<evidence type="ECO:0000256" key="3">
    <source>
        <dbReference type="ARBA" id="ARBA00022679"/>
    </source>
</evidence>
<dbReference type="InterPro" id="IPR002052">
    <property type="entry name" value="DNA_methylase_N6_adenine_CS"/>
</dbReference>
<dbReference type="InterPro" id="IPR020596">
    <property type="entry name" value="rRNA_Ade_Mease_Trfase_CS"/>
</dbReference>
<dbReference type="HAMAP" id="MF_01872">
    <property type="entry name" value="tRNA_methyltr_YfiC"/>
    <property type="match status" value="1"/>
</dbReference>
<dbReference type="PROSITE" id="PS01131">
    <property type="entry name" value="RRNA_A_DIMETH"/>
    <property type="match status" value="1"/>
</dbReference>
<keyword evidence="4 6" id="KW-0949">S-adenosyl-L-methionine</keyword>
<keyword evidence="3 6" id="KW-0808">Transferase</keyword>
<comment type="catalytic activity">
    <reaction evidence="6">
        <text>adenosine(37) in tRNA1(Val) + S-adenosyl-L-methionine = N(6)-methyladenosine(37) in tRNA1(Val) + S-adenosyl-L-homocysteine + H(+)</text>
        <dbReference type="Rhea" id="RHEA:43160"/>
        <dbReference type="Rhea" id="RHEA-COMP:10369"/>
        <dbReference type="Rhea" id="RHEA-COMP:10370"/>
        <dbReference type="ChEBI" id="CHEBI:15378"/>
        <dbReference type="ChEBI" id="CHEBI:57856"/>
        <dbReference type="ChEBI" id="CHEBI:59789"/>
        <dbReference type="ChEBI" id="CHEBI:74411"/>
        <dbReference type="ChEBI" id="CHEBI:74449"/>
        <dbReference type="EC" id="2.1.1.223"/>
    </reaction>
</comment>
<keyword evidence="1 6" id="KW-0963">Cytoplasm</keyword>
<dbReference type="Pfam" id="PF05175">
    <property type="entry name" value="MTS"/>
    <property type="match status" value="1"/>
</dbReference>
<proteinExistence type="inferred from homology"/>
<comment type="similarity">
    <text evidence="6">Belongs to the methyltransferase superfamily. tRNA (adenine-N(6)-)-methyltransferase family.</text>
</comment>
<organism evidence="8 9">
    <name type="scientific">Alishewanella tabrizica</name>
    <dbReference type="NCBI Taxonomy" id="671278"/>
    <lineage>
        <taxon>Bacteria</taxon>
        <taxon>Pseudomonadati</taxon>
        <taxon>Pseudomonadota</taxon>
        <taxon>Gammaproteobacteria</taxon>
        <taxon>Alteromonadales</taxon>
        <taxon>Alteromonadaceae</taxon>
        <taxon>Alishewanella</taxon>
    </lineage>
</organism>
<evidence type="ECO:0000256" key="6">
    <source>
        <dbReference type="HAMAP-Rule" id="MF_01872"/>
    </source>
</evidence>
<dbReference type="PANTHER" id="PTHR47739:SF1">
    <property type="entry name" value="TRNA1(VAL) (ADENINE(37)-N6)-METHYLTRANSFERASE"/>
    <property type="match status" value="1"/>
</dbReference>
<dbReference type="InterPro" id="IPR050210">
    <property type="entry name" value="tRNA_Adenine-N(6)_MTase"/>
</dbReference>
<evidence type="ECO:0000313" key="8">
    <source>
        <dbReference type="EMBL" id="GGW52612.1"/>
    </source>
</evidence>
<sequence length="241" mass="26074">MSAGFQCKQFYIAHQSCAMKVGTDALLLGAWAQLPTCGAVLDIGAGSGIISLMLAQRSQGALAISAVELDDAAATQATDNVRHSPWPQAITVIKGDILTYQTAQRYALIVSNPPFFQDALVSPDRKRQQARHTQSLPFPALLSKASSVLADDGQFCLILPAASQAVFMQAAQAAGWYCRQLCAIRSKAEKPVSRYLQRWGRGDLVAKRCDPIQHDSLIIHDAGGGYSAAYRALLRDFYLAF</sequence>